<protein>
    <recommendedName>
        <fullName evidence="4">Papain like cysteine protease AvrRpt2</fullName>
    </recommendedName>
</protein>
<dbReference type="Pfam" id="PF12385">
    <property type="entry name" value="Peptidase_C70"/>
    <property type="match status" value="1"/>
</dbReference>
<reference evidence="2 3" key="1">
    <citation type="submission" date="2021-12" db="EMBL/GenBank/DDBJ databases">
        <title>Discovery of the Pendulisporaceae a myxobacterial family with distinct sporulation behavior and unique specialized metabolism.</title>
        <authorList>
            <person name="Garcia R."/>
            <person name="Popoff A."/>
            <person name="Bader C.D."/>
            <person name="Loehr J."/>
            <person name="Walesch S."/>
            <person name="Walt C."/>
            <person name="Boldt J."/>
            <person name="Bunk B."/>
            <person name="Haeckl F.J.F.P.J."/>
            <person name="Gunesch A.P."/>
            <person name="Birkelbach J."/>
            <person name="Nuebel U."/>
            <person name="Pietschmann T."/>
            <person name="Bach T."/>
            <person name="Mueller R."/>
        </authorList>
    </citation>
    <scope>NUCLEOTIDE SEQUENCE [LARGE SCALE GENOMIC DNA]</scope>
    <source>
        <strain evidence="2 3">MSr12523</strain>
    </source>
</reference>
<feature type="chain" id="PRO_5047550546" description="Papain like cysteine protease AvrRpt2" evidence="1">
    <location>
        <begin position="23"/>
        <end position="196"/>
    </location>
</feature>
<evidence type="ECO:0000313" key="2">
    <source>
        <dbReference type="EMBL" id="WXA95906.1"/>
    </source>
</evidence>
<keyword evidence="3" id="KW-1185">Reference proteome</keyword>
<dbReference type="Proteomes" id="UP001379533">
    <property type="component" value="Chromosome"/>
</dbReference>
<evidence type="ECO:0008006" key="4">
    <source>
        <dbReference type="Google" id="ProtNLM"/>
    </source>
</evidence>
<evidence type="ECO:0000313" key="3">
    <source>
        <dbReference type="Proteomes" id="UP001379533"/>
    </source>
</evidence>
<sequence length="196" mass="21638">MRKMFFAMAAIPALLLARHASADGSLDVTLYAQKQSMWCWAASGQMIMTYISPANAPSQCRQANVRFGRTDCCTSPTPRACDDGGWPEFEKYGFSSRTTSWGYALTESQVKTQIDDRRTPFAFAWGWNGGGGHIMVGTGWSQDADGTMYVTLNNPGPVGVGEEQTIPYDEFVGGDGYDHWHQMDYYDIARNTGVTP</sequence>
<accession>A0ABZ2KB99</accession>
<dbReference type="InterPro" id="IPR022118">
    <property type="entry name" value="Peptidase_C70_AvrRpt2"/>
</dbReference>
<evidence type="ECO:0000256" key="1">
    <source>
        <dbReference type="SAM" id="SignalP"/>
    </source>
</evidence>
<organism evidence="2 3">
    <name type="scientific">Pendulispora brunnea</name>
    <dbReference type="NCBI Taxonomy" id="2905690"/>
    <lineage>
        <taxon>Bacteria</taxon>
        <taxon>Pseudomonadati</taxon>
        <taxon>Myxococcota</taxon>
        <taxon>Myxococcia</taxon>
        <taxon>Myxococcales</taxon>
        <taxon>Sorangiineae</taxon>
        <taxon>Pendulisporaceae</taxon>
        <taxon>Pendulispora</taxon>
    </lineage>
</organism>
<name>A0ABZ2KB99_9BACT</name>
<proteinExistence type="predicted"/>
<dbReference type="EMBL" id="CP089982">
    <property type="protein sequence ID" value="WXA95906.1"/>
    <property type="molecule type" value="Genomic_DNA"/>
</dbReference>
<feature type="signal peptide" evidence="1">
    <location>
        <begin position="1"/>
        <end position="22"/>
    </location>
</feature>
<dbReference type="RefSeq" id="WP_394846517.1">
    <property type="nucleotide sequence ID" value="NZ_CP089982.1"/>
</dbReference>
<keyword evidence="1" id="KW-0732">Signal</keyword>
<gene>
    <name evidence="2" type="ORF">LZC95_03515</name>
</gene>